<protein>
    <submittedName>
        <fullName evidence="1">Uncharacterized protein</fullName>
    </submittedName>
</protein>
<proteinExistence type="predicted"/>
<name>A0A0E9VRK4_ANGAN</name>
<dbReference type="AlphaFoldDB" id="A0A0E9VRK4"/>
<sequence>MVTIHLVVGWLGSRLKTPYTRLFRYVNGVNEWGIHLRNRSRSKSGRSLLSQRYCHEPNLTCMGSTPTGSTRVT</sequence>
<reference evidence="1" key="1">
    <citation type="submission" date="2014-11" db="EMBL/GenBank/DDBJ databases">
        <authorList>
            <person name="Amaro Gonzalez C."/>
        </authorList>
    </citation>
    <scope>NUCLEOTIDE SEQUENCE</scope>
</reference>
<organism evidence="1">
    <name type="scientific">Anguilla anguilla</name>
    <name type="common">European freshwater eel</name>
    <name type="synonym">Muraena anguilla</name>
    <dbReference type="NCBI Taxonomy" id="7936"/>
    <lineage>
        <taxon>Eukaryota</taxon>
        <taxon>Metazoa</taxon>
        <taxon>Chordata</taxon>
        <taxon>Craniata</taxon>
        <taxon>Vertebrata</taxon>
        <taxon>Euteleostomi</taxon>
        <taxon>Actinopterygii</taxon>
        <taxon>Neopterygii</taxon>
        <taxon>Teleostei</taxon>
        <taxon>Anguilliformes</taxon>
        <taxon>Anguillidae</taxon>
        <taxon>Anguilla</taxon>
    </lineage>
</organism>
<dbReference type="EMBL" id="GBXM01027853">
    <property type="protein sequence ID" value="JAH80724.1"/>
    <property type="molecule type" value="Transcribed_RNA"/>
</dbReference>
<reference evidence="1" key="2">
    <citation type="journal article" date="2015" name="Fish Shellfish Immunol.">
        <title>Early steps in the European eel (Anguilla anguilla)-Vibrio vulnificus interaction in the gills: Role of the RtxA13 toxin.</title>
        <authorList>
            <person name="Callol A."/>
            <person name="Pajuelo D."/>
            <person name="Ebbesson L."/>
            <person name="Teles M."/>
            <person name="MacKenzie S."/>
            <person name="Amaro C."/>
        </authorList>
    </citation>
    <scope>NUCLEOTIDE SEQUENCE</scope>
</reference>
<evidence type="ECO:0000313" key="1">
    <source>
        <dbReference type="EMBL" id="JAH80724.1"/>
    </source>
</evidence>
<accession>A0A0E9VRK4</accession>